<name>A0ABZ3CUW0_9GAMM</name>
<feature type="transmembrane region" description="Helical" evidence="6">
    <location>
        <begin position="34"/>
        <end position="53"/>
    </location>
</feature>
<evidence type="ECO:0000256" key="6">
    <source>
        <dbReference type="SAM" id="Phobius"/>
    </source>
</evidence>
<evidence type="ECO:0000256" key="1">
    <source>
        <dbReference type="ARBA" id="ARBA00004651"/>
    </source>
</evidence>
<feature type="transmembrane region" description="Helical" evidence="6">
    <location>
        <begin position="143"/>
        <end position="162"/>
    </location>
</feature>
<protein>
    <submittedName>
        <fullName evidence="7">Cytochrome c oxidase assembly protein</fullName>
    </submittedName>
</protein>
<dbReference type="Proteomes" id="UP001453229">
    <property type="component" value="Chromosome"/>
</dbReference>
<proteinExistence type="predicted"/>
<feature type="transmembrane region" description="Helical" evidence="6">
    <location>
        <begin position="108"/>
        <end position="131"/>
    </location>
</feature>
<gene>
    <name evidence="7" type="ORF">AAGT95_03175</name>
</gene>
<dbReference type="RefSeq" id="WP_342595521.1">
    <property type="nucleotide sequence ID" value="NZ_CP151919.1"/>
</dbReference>
<feature type="transmembrane region" description="Helical" evidence="6">
    <location>
        <begin position="174"/>
        <end position="191"/>
    </location>
</feature>
<reference evidence="7 8" key="1">
    <citation type="submission" date="2024-04" db="EMBL/GenBank/DDBJ databases">
        <title>Salinicola lusitanus LLJ914,a marine bacterium isolated from the Okinawa Trough.</title>
        <authorList>
            <person name="Li J."/>
        </authorList>
    </citation>
    <scope>NUCLEOTIDE SEQUENCE [LARGE SCALE GENOMIC DNA]</scope>
    <source>
        <strain evidence="7 8">LLJ914</strain>
    </source>
</reference>
<comment type="subcellular location">
    <subcellularLocation>
        <location evidence="1">Cell membrane</location>
        <topology evidence="1">Multi-pass membrane protein</topology>
    </subcellularLocation>
</comment>
<dbReference type="Pfam" id="PF09678">
    <property type="entry name" value="Caa3_CtaG"/>
    <property type="match status" value="1"/>
</dbReference>
<feature type="transmembrane region" description="Helical" evidence="6">
    <location>
        <begin position="65"/>
        <end position="88"/>
    </location>
</feature>
<organism evidence="7 8">
    <name type="scientific">Salinicola lusitanus</name>
    <dbReference type="NCBI Taxonomy" id="1949085"/>
    <lineage>
        <taxon>Bacteria</taxon>
        <taxon>Pseudomonadati</taxon>
        <taxon>Pseudomonadota</taxon>
        <taxon>Gammaproteobacteria</taxon>
        <taxon>Oceanospirillales</taxon>
        <taxon>Halomonadaceae</taxon>
        <taxon>Salinicola</taxon>
    </lineage>
</organism>
<dbReference type="EMBL" id="CP151919">
    <property type="protein sequence ID" value="XAD54996.1"/>
    <property type="molecule type" value="Genomic_DNA"/>
</dbReference>
<sequence>MNGFTLVFATLAALYAWGWWRSKRLGRGWPLWRLLLFVGSALAIVVVMSPPSMHWAHDDFRGHMAVHLVAGMIAPLGLVMAAPVSLALKSVPAQWGRRWVGFVSLPPIRVLSHPVTAALLNTGGMMVLYLTDLYAAMRHSPGFALWLHWHFIIAGCLFSWAIVGPDPAPRRPSLEWRFGVLVVSMAAHAMLSKWMYRFHFPASVPLDQVRQGAELMFYAGELPEALLAYLLARQWVRSRYREAAAVPGPRGSSSCP</sequence>
<keyword evidence="4 6" id="KW-1133">Transmembrane helix</keyword>
<keyword evidence="3 6" id="KW-0812">Transmembrane</keyword>
<accession>A0ABZ3CUW0</accession>
<evidence type="ECO:0000256" key="5">
    <source>
        <dbReference type="ARBA" id="ARBA00023136"/>
    </source>
</evidence>
<evidence type="ECO:0000256" key="4">
    <source>
        <dbReference type="ARBA" id="ARBA00022989"/>
    </source>
</evidence>
<keyword evidence="5 6" id="KW-0472">Membrane</keyword>
<evidence type="ECO:0000313" key="7">
    <source>
        <dbReference type="EMBL" id="XAD54996.1"/>
    </source>
</evidence>
<dbReference type="InterPro" id="IPR019108">
    <property type="entry name" value="Caa3_assmbl_CtaG-rel"/>
</dbReference>
<keyword evidence="8" id="KW-1185">Reference proteome</keyword>
<evidence type="ECO:0000256" key="3">
    <source>
        <dbReference type="ARBA" id="ARBA00022692"/>
    </source>
</evidence>
<evidence type="ECO:0000313" key="8">
    <source>
        <dbReference type="Proteomes" id="UP001453229"/>
    </source>
</evidence>
<keyword evidence="2" id="KW-1003">Cell membrane</keyword>
<evidence type="ECO:0000256" key="2">
    <source>
        <dbReference type="ARBA" id="ARBA00022475"/>
    </source>
</evidence>